<dbReference type="InterPro" id="IPR050259">
    <property type="entry name" value="SDR"/>
</dbReference>
<evidence type="ECO:0000259" key="9">
    <source>
        <dbReference type="SMART" id="SM00822"/>
    </source>
</evidence>
<dbReference type="Pfam" id="PF00106">
    <property type="entry name" value="adh_short"/>
    <property type="match status" value="1"/>
</dbReference>
<dbReference type="CDD" id="cd05233">
    <property type="entry name" value="SDR_c"/>
    <property type="match status" value="1"/>
</dbReference>
<feature type="domain" description="Ketoreductase" evidence="9">
    <location>
        <begin position="7"/>
        <end position="198"/>
    </location>
</feature>
<evidence type="ECO:0000256" key="1">
    <source>
        <dbReference type="ARBA" id="ARBA00004191"/>
    </source>
</evidence>
<evidence type="ECO:0000313" key="10">
    <source>
        <dbReference type="EMBL" id="SPZ40470.1"/>
    </source>
</evidence>
<evidence type="ECO:0000256" key="3">
    <source>
        <dbReference type="ARBA" id="ARBA00022512"/>
    </source>
</evidence>
<dbReference type="GO" id="GO:0004316">
    <property type="term" value="F:3-oxoacyl-[acyl-carrier-protein] reductase (NADPH) activity"/>
    <property type="evidence" value="ECO:0007669"/>
    <property type="project" value="UniProtKB-EC"/>
</dbReference>
<evidence type="ECO:0000256" key="7">
    <source>
        <dbReference type="ARBA" id="ARBA00047400"/>
    </source>
</evidence>
<keyword evidence="4 10" id="KW-0560">Oxidoreductase</keyword>
<comment type="catalytic activity">
    <reaction evidence="7">
        <text>a (3R)-hydroxyacyl-[ACP] + NADP(+) = a 3-oxoacyl-[ACP] + NADPH + H(+)</text>
        <dbReference type="Rhea" id="RHEA:17397"/>
        <dbReference type="Rhea" id="RHEA-COMP:9916"/>
        <dbReference type="Rhea" id="RHEA-COMP:9945"/>
        <dbReference type="ChEBI" id="CHEBI:15378"/>
        <dbReference type="ChEBI" id="CHEBI:57783"/>
        <dbReference type="ChEBI" id="CHEBI:58349"/>
        <dbReference type="ChEBI" id="CHEBI:78776"/>
        <dbReference type="ChEBI" id="CHEBI:78827"/>
        <dbReference type="EC" id="1.1.1.100"/>
    </reaction>
    <physiologicalReaction direction="right-to-left" evidence="7">
        <dbReference type="Rhea" id="RHEA:17399"/>
    </physiologicalReaction>
</comment>
<dbReference type="Proteomes" id="UP000251211">
    <property type="component" value="Unassembled WGS sequence"/>
</dbReference>
<dbReference type="RefSeq" id="WP_112300666.1">
    <property type="nucleotide sequence ID" value="NZ_QTTP01000001.1"/>
</dbReference>
<gene>
    <name evidence="10" type="primary">limC_2</name>
    <name evidence="10" type="ORF">NCTC13229_03953</name>
</gene>
<dbReference type="AlphaFoldDB" id="A0AB38FFQ5"/>
<dbReference type="Gene3D" id="3.40.50.720">
    <property type="entry name" value="NAD(P)-binding Rossmann-like Domain"/>
    <property type="match status" value="1"/>
</dbReference>
<reference evidence="10 11" key="1">
    <citation type="submission" date="2018-06" db="EMBL/GenBank/DDBJ databases">
        <authorList>
            <consortium name="Pathogen Informatics"/>
            <person name="Doyle S."/>
        </authorList>
    </citation>
    <scope>NUCLEOTIDE SEQUENCE [LARGE SCALE GENOMIC DNA]</scope>
    <source>
        <strain evidence="10 11">NCTC13229</strain>
    </source>
</reference>
<dbReference type="SUPFAM" id="SSF51735">
    <property type="entry name" value="NAD(P)-binding Rossmann-fold domains"/>
    <property type="match status" value="1"/>
</dbReference>
<dbReference type="InterPro" id="IPR002347">
    <property type="entry name" value="SDR_fam"/>
</dbReference>
<dbReference type="PROSITE" id="PS00061">
    <property type="entry name" value="ADH_SHORT"/>
    <property type="match status" value="1"/>
</dbReference>
<evidence type="ECO:0000256" key="2">
    <source>
        <dbReference type="ARBA" id="ARBA00006484"/>
    </source>
</evidence>
<evidence type="ECO:0000313" key="11">
    <source>
        <dbReference type="Proteomes" id="UP000251211"/>
    </source>
</evidence>
<comment type="caution">
    <text evidence="10">The sequence shown here is derived from an EMBL/GenBank/DDBJ whole genome shotgun (WGS) entry which is preliminary data.</text>
</comment>
<dbReference type="SMART" id="SM00822">
    <property type="entry name" value="PKS_KR"/>
    <property type="match status" value="1"/>
</dbReference>
<evidence type="ECO:0000256" key="8">
    <source>
        <dbReference type="RuleBase" id="RU000363"/>
    </source>
</evidence>
<dbReference type="GO" id="GO:0032787">
    <property type="term" value="P:monocarboxylic acid metabolic process"/>
    <property type="evidence" value="ECO:0007669"/>
    <property type="project" value="UniProtKB-ARBA"/>
</dbReference>
<keyword evidence="3" id="KW-0134">Cell wall</keyword>
<evidence type="ECO:0000256" key="4">
    <source>
        <dbReference type="ARBA" id="ARBA00023002"/>
    </source>
</evidence>
<dbReference type="InterPro" id="IPR036291">
    <property type="entry name" value="NAD(P)-bd_dom_sf"/>
</dbReference>
<evidence type="ECO:0000256" key="6">
    <source>
        <dbReference type="ARBA" id="ARBA00040781"/>
    </source>
</evidence>
<dbReference type="PRINTS" id="PR00081">
    <property type="entry name" value="GDHRDH"/>
</dbReference>
<evidence type="ECO:0000256" key="5">
    <source>
        <dbReference type="ARBA" id="ARBA00023027"/>
    </source>
</evidence>
<accession>A0AB38FFQ5</accession>
<dbReference type="NCBIfam" id="TIGR03971">
    <property type="entry name" value="SDR_subfam_1"/>
    <property type="match status" value="1"/>
</dbReference>
<comment type="similarity">
    <text evidence="2 8">Belongs to the short-chain dehydrogenases/reductases (SDR) family.</text>
</comment>
<comment type="subcellular location">
    <subcellularLocation>
        <location evidence="1">Secreted</location>
        <location evidence="1">Cell wall</location>
    </subcellularLocation>
</comment>
<dbReference type="PRINTS" id="PR00080">
    <property type="entry name" value="SDRFAMILY"/>
</dbReference>
<keyword evidence="3" id="KW-0964">Secreted</keyword>
<name>A0AB38FFQ5_RHOWR</name>
<keyword evidence="5" id="KW-0520">NAD</keyword>
<dbReference type="FunFam" id="3.40.50.720:FF:000084">
    <property type="entry name" value="Short-chain dehydrogenase reductase"/>
    <property type="match status" value="1"/>
</dbReference>
<protein>
    <recommendedName>
        <fullName evidence="6">3-oxoacyl-[acyl-carrier-protein] reductase MabA</fullName>
    </recommendedName>
</protein>
<proteinExistence type="inferred from homology"/>
<dbReference type="EMBL" id="UAUI01000015">
    <property type="protein sequence ID" value="SPZ40470.1"/>
    <property type="molecule type" value="Genomic_DNA"/>
</dbReference>
<dbReference type="InterPro" id="IPR020904">
    <property type="entry name" value="Sc_DH/Rdtase_CS"/>
</dbReference>
<sequence length="278" mass="29585">MADLTGKTALVTGGARGQGRSHALALAKAGASVAILDVCEDIKNVSYPLSSQAEMDETMRLINEADGKALALKADVRDREAISDAVERIVDTFGSLDILAINHGVMAISEFRHMDPADWDVVIDINLNGVFNVLHAGLPHLLNQTWGRVIITSSMAGKGGYPQFSHYSASKWAVIGLAKTVALEVATTGTTVNVICPCCVDTPIIHNSVMYGLFRPDLDSPTIDDVAEEFRRYQPQGVPWIPPQAITDALMFLVSDGAKHMTGETLSVAAGQNANGAA</sequence>
<organism evidence="10 11">
    <name type="scientific">Rhodococcus wratislaviensis</name>
    <name type="common">Tsukamurella wratislaviensis</name>
    <dbReference type="NCBI Taxonomy" id="44752"/>
    <lineage>
        <taxon>Bacteria</taxon>
        <taxon>Bacillati</taxon>
        <taxon>Actinomycetota</taxon>
        <taxon>Actinomycetes</taxon>
        <taxon>Mycobacteriales</taxon>
        <taxon>Nocardiaceae</taxon>
        <taxon>Rhodococcus</taxon>
    </lineage>
</organism>
<dbReference type="InterPro" id="IPR023985">
    <property type="entry name" value="SDR_subfam_1"/>
</dbReference>
<dbReference type="PANTHER" id="PTHR42879">
    <property type="entry name" value="3-OXOACYL-(ACYL-CARRIER-PROTEIN) REDUCTASE"/>
    <property type="match status" value="1"/>
</dbReference>
<dbReference type="PANTHER" id="PTHR42879:SF2">
    <property type="entry name" value="3-OXOACYL-[ACYL-CARRIER-PROTEIN] REDUCTASE FABG"/>
    <property type="match status" value="1"/>
</dbReference>
<dbReference type="InterPro" id="IPR057326">
    <property type="entry name" value="KR_dom"/>
</dbReference>